<dbReference type="SUPFAM" id="SSF49373">
    <property type="entry name" value="Invasin/intimin cell-adhesion fragments"/>
    <property type="match status" value="1"/>
</dbReference>
<dbReference type="Gene3D" id="2.60.40.1260">
    <property type="entry name" value="Lamin Tail domain"/>
    <property type="match status" value="1"/>
</dbReference>
<dbReference type="Gene3D" id="2.60.40.10">
    <property type="entry name" value="Immunoglobulins"/>
    <property type="match status" value="1"/>
</dbReference>
<organism evidence="4 5">
    <name type="scientific">Paenibacillus albidus</name>
    <dbReference type="NCBI Taxonomy" id="2041023"/>
    <lineage>
        <taxon>Bacteria</taxon>
        <taxon>Bacillati</taxon>
        <taxon>Bacillota</taxon>
        <taxon>Bacilli</taxon>
        <taxon>Bacillales</taxon>
        <taxon>Paenibacillaceae</taxon>
        <taxon>Paenibacillus</taxon>
    </lineage>
</organism>
<dbReference type="RefSeq" id="WP_189031980.1">
    <property type="nucleotide sequence ID" value="NZ_BMKR01000051.1"/>
</dbReference>
<reference evidence="4" key="2">
    <citation type="submission" date="2020-09" db="EMBL/GenBank/DDBJ databases">
        <authorList>
            <person name="Sun Q."/>
            <person name="Zhou Y."/>
        </authorList>
    </citation>
    <scope>NUCLEOTIDE SEQUENCE</scope>
    <source>
        <strain evidence="4">CGMCC 1.16134</strain>
    </source>
</reference>
<dbReference type="PANTHER" id="PTHR46928:SF1">
    <property type="entry name" value="MESENCHYME-SPECIFIC CELL SURFACE GLYCOPROTEIN"/>
    <property type="match status" value="1"/>
</dbReference>
<dbReference type="GO" id="GO:0016020">
    <property type="term" value="C:membrane"/>
    <property type="evidence" value="ECO:0007669"/>
    <property type="project" value="InterPro"/>
</dbReference>
<dbReference type="InterPro" id="IPR001119">
    <property type="entry name" value="SLH_dom"/>
</dbReference>
<dbReference type="Pfam" id="PF22494">
    <property type="entry name" value="choice_anch_I"/>
    <property type="match status" value="1"/>
</dbReference>
<evidence type="ECO:0000259" key="3">
    <source>
        <dbReference type="PROSITE" id="PS51841"/>
    </source>
</evidence>
<dbReference type="InterPro" id="IPR015919">
    <property type="entry name" value="Cadherin-like_sf"/>
</dbReference>
<dbReference type="InterPro" id="IPR055188">
    <property type="entry name" value="Choice_anch_I"/>
</dbReference>
<dbReference type="Gene3D" id="2.60.40.1080">
    <property type="match status" value="1"/>
</dbReference>
<proteinExistence type="predicted"/>
<feature type="region of interest" description="Disordered" evidence="1">
    <location>
        <begin position="215"/>
        <end position="235"/>
    </location>
</feature>
<evidence type="ECO:0000313" key="5">
    <source>
        <dbReference type="Proteomes" id="UP000637643"/>
    </source>
</evidence>
<feature type="region of interest" description="Disordered" evidence="1">
    <location>
        <begin position="949"/>
        <end position="1009"/>
    </location>
</feature>
<evidence type="ECO:0000256" key="1">
    <source>
        <dbReference type="SAM" id="MobiDB-lite"/>
    </source>
</evidence>
<evidence type="ECO:0000259" key="2">
    <source>
        <dbReference type="PROSITE" id="PS51272"/>
    </source>
</evidence>
<dbReference type="Gene3D" id="2.130.10.10">
    <property type="entry name" value="YVTN repeat-like/Quinoprotein amine dehydrogenase"/>
    <property type="match status" value="1"/>
</dbReference>
<feature type="region of interest" description="Disordered" evidence="1">
    <location>
        <begin position="762"/>
        <end position="781"/>
    </location>
</feature>
<dbReference type="InterPro" id="IPR013783">
    <property type="entry name" value="Ig-like_fold"/>
</dbReference>
<feature type="compositionally biased region" description="Low complexity" evidence="1">
    <location>
        <begin position="999"/>
        <end position="1009"/>
    </location>
</feature>
<feature type="domain" description="SLH" evidence="2">
    <location>
        <begin position="1274"/>
        <end position="1337"/>
    </location>
</feature>
<dbReference type="SUPFAM" id="SSF49313">
    <property type="entry name" value="Cadherin-like"/>
    <property type="match status" value="1"/>
</dbReference>
<feature type="domain" description="SLH" evidence="2">
    <location>
        <begin position="1213"/>
        <end position="1273"/>
    </location>
</feature>
<dbReference type="Pfam" id="PF02368">
    <property type="entry name" value="Big_2"/>
    <property type="match status" value="1"/>
</dbReference>
<dbReference type="InterPro" id="IPR015943">
    <property type="entry name" value="WD40/YVTN_repeat-like_dom_sf"/>
</dbReference>
<dbReference type="GO" id="GO:0005509">
    <property type="term" value="F:calcium ion binding"/>
    <property type="evidence" value="ECO:0007669"/>
    <property type="project" value="InterPro"/>
</dbReference>
<name>A0A917D4X6_9BACL</name>
<evidence type="ECO:0000313" key="4">
    <source>
        <dbReference type="EMBL" id="GGG10819.1"/>
    </source>
</evidence>
<dbReference type="Pfam" id="PF00395">
    <property type="entry name" value="SLH"/>
    <property type="match status" value="3"/>
</dbReference>
<dbReference type="InterPro" id="IPR003343">
    <property type="entry name" value="Big_2"/>
</dbReference>
<comment type="caution">
    <text evidence="4">The sequence shown here is derived from an EMBL/GenBank/DDBJ whole genome shotgun (WGS) entry which is preliminary data.</text>
</comment>
<feature type="compositionally biased region" description="Pro residues" evidence="1">
    <location>
        <begin position="960"/>
        <end position="976"/>
    </location>
</feature>
<dbReference type="EMBL" id="BMKR01000051">
    <property type="protein sequence ID" value="GGG10819.1"/>
    <property type="molecule type" value="Genomic_DNA"/>
</dbReference>
<dbReference type="InterPro" id="IPR052956">
    <property type="entry name" value="Mesenchyme-surface_protein"/>
</dbReference>
<protein>
    <submittedName>
        <fullName evidence="4">Uncharacterized protein</fullName>
    </submittedName>
</protein>
<dbReference type="InterPro" id="IPR008964">
    <property type="entry name" value="Invasin/intimin_cell_adhesion"/>
</dbReference>
<feature type="domain" description="LTD" evidence="3">
    <location>
        <begin position="50"/>
        <end position="218"/>
    </location>
</feature>
<feature type="compositionally biased region" description="Low complexity" evidence="1">
    <location>
        <begin position="982"/>
        <end position="991"/>
    </location>
</feature>
<dbReference type="Proteomes" id="UP000637643">
    <property type="component" value="Unassembled WGS sequence"/>
</dbReference>
<reference evidence="4" key="1">
    <citation type="journal article" date="2014" name="Int. J. Syst. Evol. Microbiol.">
        <title>Complete genome sequence of Corynebacterium casei LMG S-19264T (=DSM 44701T), isolated from a smear-ripened cheese.</title>
        <authorList>
            <consortium name="US DOE Joint Genome Institute (JGI-PGF)"/>
            <person name="Walter F."/>
            <person name="Albersmeier A."/>
            <person name="Kalinowski J."/>
            <person name="Ruckert C."/>
        </authorList>
    </citation>
    <scope>NUCLEOTIDE SEQUENCE</scope>
    <source>
        <strain evidence="4">CGMCC 1.16134</strain>
    </source>
</reference>
<dbReference type="NCBIfam" id="NF038117">
    <property type="entry name" value="choice_anch_I"/>
    <property type="match status" value="1"/>
</dbReference>
<dbReference type="PROSITE" id="PS51841">
    <property type="entry name" value="LTD"/>
    <property type="match status" value="1"/>
</dbReference>
<feature type="domain" description="SLH" evidence="2">
    <location>
        <begin position="1340"/>
        <end position="1402"/>
    </location>
</feature>
<dbReference type="PROSITE" id="PS51272">
    <property type="entry name" value="SLH"/>
    <property type="match status" value="3"/>
</dbReference>
<dbReference type="Pfam" id="PF05345">
    <property type="entry name" value="He_PIG"/>
    <property type="match status" value="1"/>
</dbReference>
<dbReference type="InterPro" id="IPR011044">
    <property type="entry name" value="Quino_amine_DH_bsu"/>
</dbReference>
<dbReference type="Pfam" id="PF00932">
    <property type="entry name" value="LTD"/>
    <property type="match status" value="1"/>
</dbReference>
<dbReference type="PANTHER" id="PTHR46928">
    <property type="entry name" value="MESENCHYME-SPECIFIC CELL SURFACE GLYCOPROTEIN"/>
    <property type="match status" value="1"/>
</dbReference>
<sequence length="1402" mass="146544">MMLVLYDEWKLFMGVNNDLKSSGKAVLSFLIAAEMVLGSGWAAGPVVAAAAPQAGAPYTADGSYDVSVPHIIVNQIYGGGDPGTTGGYFSSGYIELYNQTDTDVDLKGWSLQYSDPNMNGTWSKLDLSGTIKAHSSYLVTDSKVNPSFQNDIRTKGDQVWPELLFYNKGMKVVLLSSTELLQAANPFQDRPEGYVDMIGTAGNDNGSTIDGYENDYPTGKTEGTSKQKSVRRDQFTDTDNNKADLRQIGFETLDAGALNLFRPHNRADGPWGISVPELGIATQALPDARVGSPYSVTLAVYGGVGPYIFAASGLPEGLTLEASSGKITGTPSLEGSNTVTLSVYDSSSVPMTAQSVLSLQVEKAAGGATPDRISITKIGGYSVGTTNKDGGVAEIVRYNPDNGKFYLVNGSSHPATVDIVNLGEGTHPQKETSINVEALSETDGFQYGDLTSVDINTATQRIAVAVQEADGMKNGKVLVLDYSGELLASYEAGVQPDMVKFTKDGRNILTADEAEPRSLEGDPEGSVTVIDTVLNSVDKVKFTDPSVIDDLVHIRGAADPVTKQIMGAGAKEDAVRDLEPEFIELSGDQRTAYVALQENNAIAAVDIASRQVLWVKGLGVKDLNDPRNALDLLKDDRIHLENVPFYGVYMPDGISGYSVGGKSYLFTANEGDATEWDSKVNASKVGDMKGLLLPKSPAALFLNGQSQYDGVEVMSDMGHDGIYMYGARSFSIWDADTMKQVYDSGSDFEKITAERLPDVFNASNSNTTLDSRSPKKGPEPEYVKVGQVGQKALAFIGLERIGGLMTYDVTNPEQPGFVSYIHSREFTPKNNLNTDTGPEGIDYIPATASPTGLPLVLVANEVGGTVAVYQLNVTKVTLDQASLSLKAGGATASLQATVVPVGEGAATATWISSNPEVASVDSSGKVTPLTQGEAVISAYSADGYGEAQAKVSVSEADPVAPSPEPSPSPSPSPAPSPGGNSGSNPGTVPGSSPSPSPAASPNGAASSPNVTVEGSKVILKVNGVLDTAGQASATLDLKTLEAAMGRMTAGADGELVVRLDSDGAAQKVRLNLPAGVFKAISTSAASRVTWDTAIGSVSFNRAALEAVSSAAGTEEISFSVAKSTAAASAKVGGRPVVDLTLRAGSKTLGQLGQGRVTVNIPYTLSADEDPKALVAYSRSEKGVFSAIPHSSYDALAGALTFTANHFSTFAVGYNPVSFADIGNSYARDAITYLAAREVISGVSEGRFAPKSGLTRADATLLLAHMGGADLSTAAESSFTDVKPSDYYAAAAAWGNRNGIVSGIGGGRFDPKAGVTREQLAVMIHRLAEAMDWSLPVSAAGAAFADQQQISAYALEAAEQMQQAGIISGRSTAGSNGKQFDPKAAASREETAQMLAKLLKLAE</sequence>
<dbReference type="SMART" id="SM00635">
    <property type="entry name" value="BID_2"/>
    <property type="match status" value="1"/>
</dbReference>
<dbReference type="SUPFAM" id="SSF50969">
    <property type="entry name" value="YVTN repeat-like/Quinoprotein amine dehydrogenase"/>
    <property type="match status" value="1"/>
</dbReference>
<gene>
    <name evidence="4" type="ORF">GCM10010912_64030</name>
</gene>
<accession>A0A917D4X6</accession>
<feature type="compositionally biased region" description="Basic and acidic residues" evidence="1">
    <location>
        <begin position="772"/>
        <end position="781"/>
    </location>
</feature>
<feature type="compositionally biased region" description="Polar residues" evidence="1">
    <location>
        <begin position="762"/>
        <end position="771"/>
    </location>
</feature>
<dbReference type="InterPro" id="IPR001322">
    <property type="entry name" value="Lamin_tail_dom"/>
</dbReference>
<keyword evidence="5" id="KW-1185">Reference proteome</keyword>
<dbReference type="SUPFAM" id="SSF74853">
    <property type="entry name" value="Lamin A/C globular tail domain"/>
    <property type="match status" value="1"/>
</dbReference>
<dbReference type="InterPro" id="IPR036415">
    <property type="entry name" value="Lamin_tail_dom_sf"/>
</dbReference>